<protein>
    <submittedName>
        <fullName evidence="1">Uncharacterized protein</fullName>
    </submittedName>
</protein>
<dbReference type="InParanoid" id="A0A1Y1YV66"/>
<dbReference type="EMBL" id="MCFE01000063">
    <property type="protein sequence ID" value="ORY01922.1"/>
    <property type="molecule type" value="Genomic_DNA"/>
</dbReference>
<proteinExistence type="predicted"/>
<organism evidence="1 2">
    <name type="scientific">Basidiobolus meristosporus CBS 931.73</name>
    <dbReference type="NCBI Taxonomy" id="1314790"/>
    <lineage>
        <taxon>Eukaryota</taxon>
        <taxon>Fungi</taxon>
        <taxon>Fungi incertae sedis</taxon>
        <taxon>Zoopagomycota</taxon>
        <taxon>Entomophthoromycotina</taxon>
        <taxon>Basidiobolomycetes</taxon>
        <taxon>Basidiobolales</taxon>
        <taxon>Basidiobolaceae</taxon>
        <taxon>Basidiobolus</taxon>
    </lineage>
</organism>
<gene>
    <name evidence="1" type="ORF">K493DRAFT_312216</name>
</gene>
<dbReference type="AlphaFoldDB" id="A0A1Y1YV66"/>
<comment type="caution">
    <text evidence="1">The sequence shown here is derived from an EMBL/GenBank/DDBJ whole genome shotgun (WGS) entry which is preliminary data.</text>
</comment>
<evidence type="ECO:0000313" key="1">
    <source>
        <dbReference type="EMBL" id="ORY01922.1"/>
    </source>
</evidence>
<sequence>MDTRLCAVSAFVPIAAWPLSVKAHSPRNTASVSKFRHQRITLGCCFVVTNACIGGLTPFVYGGPTLPNWLAVYSGNVY</sequence>
<name>A0A1Y1YV66_9FUNG</name>
<dbReference type="Proteomes" id="UP000193498">
    <property type="component" value="Unassembled WGS sequence"/>
</dbReference>
<reference evidence="1 2" key="1">
    <citation type="submission" date="2016-07" db="EMBL/GenBank/DDBJ databases">
        <title>Pervasive Adenine N6-methylation of Active Genes in Fungi.</title>
        <authorList>
            <consortium name="DOE Joint Genome Institute"/>
            <person name="Mondo S.J."/>
            <person name="Dannebaum R.O."/>
            <person name="Kuo R.C."/>
            <person name="Labutti K."/>
            <person name="Haridas S."/>
            <person name="Kuo A."/>
            <person name="Salamov A."/>
            <person name="Ahrendt S.R."/>
            <person name="Lipzen A."/>
            <person name="Sullivan W."/>
            <person name="Andreopoulos W.B."/>
            <person name="Clum A."/>
            <person name="Lindquist E."/>
            <person name="Daum C."/>
            <person name="Ramamoorthy G.K."/>
            <person name="Gryganskyi A."/>
            <person name="Culley D."/>
            <person name="Magnuson J.K."/>
            <person name="James T.Y."/>
            <person name="O'Malley M.A."/>
            <person name="Stajich J.E."/>
            <person name="Spatafora J.W."/>
            <person name="Visel A."/>
            <person name="Grigoriev I.V."/>
        </authorList>
    </citation>
    <scope>NUCLEOTIDE SEQUENCE [LARGE SCALE GENOMIC DNA]</scope>
    <source>
        <strain evidence="1 2">CBS 931.73</strain>
    </source>
</reference>
<accession>A0A1Y1YV66</accession>
<evidence type="ECO:0000313" key="2">
    <source>
        <dbReference type="Proteomes" id="UP000193498"/>
    </source>
</evidence>
<keyword evidence="2" id="KW-1185">Reference proteome</keyword>